<feature type="region of interest" description="Disordered" evidence="1">
    <location>
        <begin position="12"/>
        <end position="84"/>
    </location>
</feature>
<dbReference type="EMBL" id="GISG01279721">
    <property type="protein sequence ID" value="MBA4678581.1"/>
    <property type="molecule type" value="Transcribed_RNA"/>
</dbReference>
<proteinExistence type="predicted"/>
<reference evidence="2" key="2">
    <citation type="submission" date="2020-07" db="EMBL/GenBank/DDBJ databases">
        <authorList>
            <person name="Vera ALvarez R."/>
            <person name="Arias-Moreno D.M."/>
            <person name="Jimenez-Jacinto V."/>
            <person name="Jimenez-Bremont J.F."/>
            <person name="Swaminathan K."/>
            <person name="Moose S.P."/>
            <person name="Guerrero-Gonzalez M.L."/>
            <person name="Marino-Ramirez L."/>
            <person name="Landsman D."/>
            <person name="Rodriguez-Kessler M."/>
            <person name="Delgado-Sanchez P."/>
        </authorList>
    </citation>
    <scope>NUCLEOTIDE SEQUENCE</scope>
    <source>
        <tissue evidence="2">Cladode</tissue>
    </source>
</reference>
<dbReference type="EMBL" id="GISG01279719">
    <property type="protein sequence ID" value="MBA4678579.1"/>
    <property type="molecule type" value="Transcribed_RNA"/>
</dbReference>
<dbReference type="AlphaFoldDB" id="A0A7C9ET96"/>
<protein>
    <submittedName>
        <fullName evidence="2">Uncharacterized protein</fullName>
    </submittedName>
</protein>
<reference evidence="2" key="1">
    <citation type="journal article" date="2013" name="J. Plant Res.">
        <title>Effect of fungi and light on seed germination of three Opuntia species from semiarid lands of central Mexico.</title>
        <authorList>
            <person name="Delgado-Sanchez P."/>
            <person name="Jimenez-Bremont J.F."/>
            <person name="Guerrero-Gonzalez Mde L."/>
            <person name="Flores J."/>
        </authorList>
    </citation>
    <scope>NUCLEOTIDE SEQUENCE</scope>
    <source>
        <tissue evidence="2">Cladode</tissue>
    </source>
</reference>
<feature type="compositionally biased region" description="Basic and acidic residues" evidence="1">
    <location>
        <begin position="118"/>
        <end position="133"/>
    </location>
</feature>
<sequence>MSYHRARFLGALTTTAGLSRTPPSPATAKRNKDAKDMNDALQGISGGPEAEREAEGVEAADEEGGGCGDDEGGVPGNVERDDGVRVSPVDLSVFNLLRCSLPHRHRRLPHPSPAGARQPDHPGRVAEPLRTHR</sequence>
<evidence type="ECO:0000256" key="1">
    <source>
        <dbReference type="SAM" id="MobiDB-lite"/>
    </source>
</evidence>
<feature type="compositionally biased region" description="Acidic residues" evidence="1">
    <location>
        <begin position="56"/>
        <end position="72"/>
    </location>
</feature>
<accession>A0A7C9ET96</accession>
<evidence type="ECO:0000313" key="2">
    <source>
        <dbReference type="EMBL" id="MBA4678581.1"/>
    </source>
</evidence>
<dbReference type="EMBL" id="GISG01279720">
    <property type="protein sequence ID" value="MBA4678580.1"/>
    <property type="molecule type" value="Transcribed_RNA"/>
</dbReference>
<organism evidence="2">
    <name type="scientific">Opuntia streptacantha</name>
    <name type="common">Prickly pear cactus</name>
    <name type="synonym">Opuntia cardona</name>
    <dbReference type="NCBI Taxonomy" id="393608"/>
    <lineage>
        <taxon>Eukaryota</taxon>
        <taxon>Viridiplantae</taxon>
        <taxon>Streptophyta</taxon>
        <taxon>Embryophyta</taxon>
        <taxon>Tracheophyta</taxon>
        <taxon>Spermatophyta</taxon>
        <taxon>Magnoliopsida</taxon>
        <taxon>eudicotyledons</taxon>
        <taxon>Gunneridae</taxon>
        <taxon>Pentapetalae</taxon>
        <taxon>Caryophyllales</taxon>
        <taxon>Cactineae</taxon>
        <taxon>Cactaceae</taxon>
        <taxon>Opuntioideae</taxon>
        <taxon>Opuntia</taxon>
    </lineage>
</organism>
<feature type="region of interest" description="Disordered" evidence="1">
    <location>
        <begin position="104"/>
        <end position="133"/>
    </location>
</feature>
<name>A0A7C9ET96_OPUST</name>